<dbReference type="Proteomes" id="UP001152797">
    <property type="component" value="Unassembled WGS sequence"/>
</dbReference>
<reference evidence="10 11" key="2">
    <citation type="submission" date="2024-05" db="EMBL/GenBank/DDBJ databases">
        <authorList>
            <person name="Chen Y."/>
            <person name="Shah S."/>
            <person name="Dougan E. K."/>
            <person name="Thang M."/>
            <person name="Chan C."/>
        </authorList>
    </citation>
    <scope>NUCLEOTIDE SEQUENCE [LARGE SCALE GENOMIC DNA]</scope>
</reference>
<dbReference type="InterPro" id="IPR011009">
    <property type="entry name" value="Kinase-like_dom_sf"/>
</dbReference>
<reference evidence="9" key="1">
    <citation type="submission" date="2022-10" db="EMBL/GenBank/DDBJ databases">
        <authorList>
            <person name="Chen Y."/>
            <person name="Dougan E. K."/>
            <person name="Chan C."/>
            <person name="Rhodes N."/>
            <person name="Thang M."/>
        </authorList>
    </citation>
    <scope>NUCLEOTIDE SEQUENCE</scope>
</reference>
<name>A0A9P1M2H8_9DINO</name>
<accession>A0A9P1M2H8</accession>
<dbReference type="GO" id="GO:0005524">
    <property type="term" value="F:ATP binding"/>
    <property type="evidence" value="ECO:0007669"/>
    <property type="project" value="UniProtKB-UniRule"/>
</dbReference>
<dbReference type="EMBL" id="CAMXCT030006640">
    <property type="protein sequence ID" value="CAL4804839.1"/>
    <property type="molecule type" value="Genomic_DNA"/>
</dbReference>
<keyword evidence="5 6" id="KW-0067">ATP-binding</keyword>
<feature type="binding site" evidence="6">
    <location>
        <position position="313"/>
    </location>
    <ligand>
        <name>ATP</name>
        <dbReference type="ChEBI" id="CHEBI:30616"/>
    </ligand>
</feature>
<dbReference type="EMBL" id="CAMXCT020006640">
    <property type="protein sequence ID" value="CAL1170902.1"/>
    <property type="molecule type" value="Genomic_DNA"/>
</dbReference>
<dbReference type="Pfam" id="PF07714">
    <property type="entry name" value="PK_Tyr_Ser-Thr"/>
    <property type="match status" value="1"/>
</dbReference>
<dbReference type="PROSITE" id="PS00108">
    <property type="entry name" value="PROTEIN_KINASE_ST"/>
    <property type="match status" value="1"/>
</dbReference>
<dbReference type="OrthoDB" id="339325at2759"/>
<feature type="region of interest" description="Disordered" evidence="7">
    <location>
        <begin position="156"/>
        <end position="186"/>
    </location>
</feature>
<dbReference type="SUPFAM" id="SSF56112">
    <property type="entry name" value="Protein kinase-like (PK-like)"/>
    <property type="match status" value="1"/>
</dbReference>
<proteinExistence type="predicted"/>
<evidence type="ECO:0000256" key="5">
    <source>
        <dbReference type="ARBA" id="ARBA00022840"/>
    </source>
</evidence>
<evidence type="ECO:0000256" key="7">
    <source>
        <dbReference type="SAM" id="MobiDB-lite"/>
    </source>
</evidence>
<gene>
    <name evidence="9" type="ORF">C1SCF055_LOCUS42166</name>
</gene>
<feature type="compositionally biased region" description="Low complexity" evidence="7">
    <location>
        <begin position="166"/>
        <end position="183"/>
    </location>
</feature>
<keyword evidence="1" id="KW-0723">Serine/threonine-protein kinase</keyword>
<dbReference type="AlphaFoldDB" id="A0A9P1M2H8"/>
<keyword evidence="2" id="KW-0808">Transferase</keyword>
<feature type="domain" description="Protein kinase" evidence="8">
    <location>
        <begin position="286"/>
        <end position="549"/>
    </location>
</feature>
<dbReference type="Gene3D" id="1.10.510.10">
    <property type="entry name" value="Transferase(Phosphotransferase) domain 1"/>
    <property type="match status" value="1"/>
</dbReference>
<dbReference type="PROSITE" id="PS00107">
    <property type="entry name" value="PROTEIN_KINASE_ATP"/>
    <property type="match status" value="1"/>
</dbReference>
<comment type="caution">
    <text evidence="9">The sequence shown here is derived from an EMBL/GenBank/DDBJ whole genome shotgun (WGS) entry which is preliminary data.</text>
</comment>
<evidence type="ECO:0000313" key="9">
    <source>
        <dbReference type="EMBL" id="CAI4017527.1"/>
    </source>
</evidence>
<keyword evidence="3 6" id="KW-0547">Nucleotide-binding</keyword>
<dbReference type="EMBL" id="CAMXCT010006640">
    <property type="protein sequence ID" value="CAI4017527.1"/>
    <property type="molecule type" value="Genomic_DNA"/>
</dbReference>
<dbReference type="PANTHER" id="PTHR44329:SF288">
    <property type="entry name" value="MITOGEN-ACTIVATED PROTEIN KINASE KINASE KINASE 20"/>
    <property type="match status" value="1"/>
</dbReference>
<evidence type="ECO:0000313" key="10">
    <source>
        <dbReference type="EMBL" id="CAL4804839.1"/>
    </source>
</evidence>
<dbReference type="PANTHER" id="PTHR44329">
    <property type="entry name" value="SERINE/THREONINE-PROTEIN KINASE TNNI3K-RELATED"/>
    <property type="match status" value="1"/>
</dbReference>
<dbReference type="Gene3D" id="3.30.200.20">
    <property type="entry name" value="Phosphorylase Kinase, domain 1"/>
    <property type="match status" value="1"/>
</dbReference>
<feature type="region of interest" description="Disordered" evidence="7">
    <location>
        <begin position="219"/>
        <end position="252"/>
    </location>
</feature>
<dbReference type="InterPro" id="IPR017441">
    <property type="entry name" value="Protein_kinase_ATP_BS"/>
</dbReference>
<sequence length="552" mass="61674">MQKPFEDAAFALEVNEMSHVVMTDRSTVAKRIEKRLRVAPCRWIRLIRRIHRWQHWIRRQVAPPRGTVAGPKAFVPRWATPGYSTPAGPPPAMAGVVATPAAPLAAPLAGYLTPSGPLAQCHAPEREVSGPPQGLVRSGSQSAIITAHVKVPQVPQVPSMPSCNSPTTPLRAPRSAAPPFASPVRVHGAASPASPVMVQDQRRVLRAVATPLRVEVRAESRCASPDQRAWQAKRNQSQSENLQKRQLEPTTPITKVQVPVPLSGATPREVLERDLSDPEKVEYDDLQFIERLGKGEFGEVFRGYYGKEEVAIKQLFFDENMTELIVQDLAREIDSFRHLSHKRLVRFIGASLQLPNLCLVTEYMPGGSLHHLLHVRRQKLPFGHALNMCIQIADGVSYLHSQIPTIVHRDLKSLNVVLDLSLNIKICDFGLTESMDRTHITKKNNGGSPRYMAPELFDCKTKITEKIDVWAMGCIFVEVCGGPLPYEKITTLAELTKEMLIKRRTPSIPEFITGQMRDVCKSCLSFHYQERPSSQRAFELLKAAKKAWKELQ</sequence>
<dbReference type="InterPro" id="IPR001245">
    <property type="entry name" value="Ser-Thr/Tyr_kinase_cat_dom"/>
</dbReference>
<keyword evidence="4" id="KW-0418">Kinase</keyword>
<evidence type="ECO:0000259" key="8">
    <source>
        <dbReference type="PROSITE" id="PS50011"/>
    </source>
</evidence>
<dbReference type="InterPro" id="IPR000719">
    <property type="entry name" value="Prot_kinase_dom"/>
</dbReference>
<keyword evidence="11" id="KW-1185">Reference proteome</keyword>
<evidence type="ECO:0000256" key="4">
    <source>
        <dbReference type="ARBA" id="ARBA00022777"/>
    </source>
</evidence>
<protein>
    <recommendedName>
        <fullName evidence="8">Protein kinase domain-containing protein</fullName>
    </recommendedName>
</protein>
<dbReference type="SMART" id="SM00220">
    <property type="entry name" value="S_TKc"/>
    <property type="match status" value="1"/>
</dbReference>
<evidence type="ECO:0000256" key="2">
    <source>
        <dbReference type="ARBA" id="ARBA00022679"/>
    </source>
</evidence>
<dbReference type="InterPro" id="IPR051681">
    <property type="entry name" value="Ser/Thr_Kinases-Pseudokinases"/>
</dbReference>
<dbReference type="GO" id="GO:0004674">
    <property type="term" value="F:protein serine/threonine kinase activity"/>
    <property type="evidence" value="ECO:0007669"/>
    <property type="project" value="UniProtKB-KW"/>
</dbReference>
<organism evidence="9">
    <name type="scientific">Cladocopium goreaui</name>
    <dbReference type="NCBI Taxonomy" id="2562237"/>
    <lineage>
        <taxon>Eukaryota</taxon>
        <taxon>Sar</taxon>
        <taxon>Alveolata</taxon>
        <taxon>Dinophyceae</taxon>
        <taxon>Suessiales</taxon>
        <taxon>Symbiodiniaceae</taxon>
        <taxon>Cladocopium</taxon>
    </lineage>
</organism>
<dbReference type="PROSITE" id="PS50011">
    <property type="entry name" value="PROTEIN_KINASE_DOM"/>
    <property type="match status" value="1"/>
</dbReference>
<evidence type="ECO:0000313" key="11">
    <source>
        <dbReference type="Proteomes" id="UP001152797"/>
    </source>
</evidence>
<evidence type="ECO:0000256" key="1">
    <source>
        <dbReference type="ARBA" id="ARBA00022527"/>
    </source>
</evidence>
<dbReference type="InterPro" id="IPR008271">
    <property type="entry name" value="Ser/Thr_kinase_AS"/>
</dbReference>
<evidence type="ECO:0000256" key="6">
    <source>
        <dbReference type="PROSITE-ProRule" id="PRU10141"/>
    </source>
</evidence>
<evidence type="ECO:0000256" key="3">
    <source>
        <dbReference type="ARBA" id="ARBA00022741"/>
    </source>
</evidence>